<comment type="caution">
    <text evidence="1">The sequence shown here is derived from an EMBL/GenBank/DDBJ whole genome shotgun (WGS) entry which is preliminary data.</text>
</comment>
<keyword evidence="2" id="KW-1185">Reference proteome</keyword>
<dbReference type="EMBL" id="JBHSQS010000009">
    <property type="protein sequence ID" value="MFC5925039.1"/>
    <property type="molecule type" value="Genomic_DNA"/>
</dbReference>
<proteinExistence type="predicted"/>
<dbReference type="RefSeq" id="WP_377512814.1">
    <property type="nucleotide sequence ID" value="NZ_JBHSQS010000009.1"/>
</dbReference>
<dbReference type="Pfam" id="PF19726">
    <property type="entry name" value="DUF6218"/>
    <property type="match status" value="1"/>
</dbReference>
<dbReference type="InterPro" id="IPR046190">
    <property type="entry name" value="DUF6218"/>
</dbReference>
<evidence type="ECO:0000313" key="1">
    <source>
        <dbReference type="EMBL" id="MFC5925039.1"/>
    </source>
</evidence>
<protein>
    <submittedName>
        <fullName evidence="1">DUF6218 family protein</fullName>
    </submittedName>
</protein>
<sequence length="232" mass="25658">MSIGLEAPENELSTPVEYVHGARGHTVLAVGSDSAGSEALAVWRLGPTGLAGGAWVLAIDEIERDPEQLRRIMWNVQDRCLVDWNRQTPVSVLARIADVVSAELLSRLADTILTIPELLEEVRTHRSIYSAAVEQHRARVKSKTTPLTWPTSVPEQERLDAWAIKERFASASPVAAAALTLTAAVARTVQLWQDTEQARYRRTYLRSIGEPQPLPPLWLSQLRKAALSNFPA</sequence>
<organism evidence="1 2">
    <name type="scientific">Micromonospora vulcania</name>
    <dbReference type="NCBI Taxonomy" id="1441873"/>
    <lineage>
        <taxon>Bacteria</taxon>
        <taxon>Bacillati</taxon>
        <taxon>Actinomycetota</taxon>
        <taxon>Actinomycetes</taxon>
        <taxon>Micromonosporales</taxon>
        <taxon>Micromonosporaceae</taxon>
        <taxon>Micromonospora</taxon>
    </lineage>
</organism>
<evidence type="ECO:0000313" key="2">
    <source>
        <dbReference type="Proteomes" id="UP001596226"/>
    </source>
</evidence>
<name>A0ABW1H5U9_9ACTN</name>
<dbReference type="Proteomes" id="UP001596226">
    <property type="component" value="Unassembled WGS sequence"/>
</dbReference>
<accession>A0ABW1H5U9</accession>
<reference evidence="2" key="1">
    <citation type="journal article" date="2019" name="Int. J. Syst. Evol. Microbiol.">
        <title>The Global Catalogue of Microorganisms (GCM) 10K type strain sequencing project: providing services to taxonomists for standard genome sequencing and annotation.</title>
        <authorList>
            <consortium name="The Broad Institute Genomics Platform"/>
            <consortium name="The Broad Institute Genome Sequencing Center for Infectious Disease"/>
            <person name="Wu L."/>
            <person name="Ma J."/>
        </authorList>
    </citation>
    <scope>NUCLEOTIDE SEQUENCE [LARGE SCALE GENOMIC DNA]</scope>
    <source>
        <strain evidence="2">CGMCC 4.7144</strain>
    </source>
</reference>
<gene>
    <name evidence="1" type="ORF">ACFQGL_16980</name>
</gene>